<dbReference type="Proteomes" id="UP000800200">
    <property type="component" value="Unassembled WGS sequence"/>
</dbReference>
<dbReference type="Pfam" id="PF06441">
    <property type="entry name" value="EHN"/>
    <property type="match status" value="1"/>
</dbReference>
<accession>A0A6A6EIG1</accession>
<dbReference type="GO" id="GO:0097176">
    <property type="term" value="P:epoxide metabolic process"/>
    <property type="evidence" value="ECO:0007669"/>
    <property type="project" value="TreeGrafter"/>
</dbReference>
<feature type="active site" description="Proton acceptor" evidence="3">
    <location>
        <position position="382"/>
    </location>
</feature>
<gene>
    <name evidence="6" type="ORF">K469DRAFT_623598</name>
</gene>
<feature type="active site" description="Nucleophile" evidence="3">
    <location>
        <position position="203"/>
    </location>
</feature>
<evidence type="ECO:0000256" key="1">
    <source>
        <dbReference type="ARBA" id="ARBA00010088"/>
    </source>
</evidence>
<dbReference type="GO" id="GO:0004301">
    <property type="term" value="F:epoxide hydrolase activity"/>
    <property type="evidence" value="ECO:0007669"/>
    <property type="project" value="TreeGrafter"/>
</dbReference>
<feature type="region of interest" description="Disordered" evidence="4">
    <location>
        <begin position="1"/>
        <end position="22"/>
    </location>
</feature>
<evidence type="ECO:0000256" key="3">
    <source>
        <dbReference type="PIRSR" id="PIRSR001112-1"/>
    </source>
</evidence>
<dbReference type="EMBL" id="ML994618">
    <property type="protein sequence ID" value="KAF2190478.1"/>
    <property type="molecule type" value="Genomic_DNA"/>
</dbReference>
<dbReference type="AlphaFoldDB" id="A0A6A6EIG1"/>
<dbReference type="SUPFAM" id="SSF53474">
    <property type="entry name" value="alpha/beta-Hydrolases"/>
    <property type="match status" value="1"/>
</dbReference>
<keyword evidence="7" id="KW-1185">Reference proteome</keyword>
<protein>
    <submittedName>
        <fullName evidence="6">Epoxide hydrolase 1</fullName>
    </submittedName>
</protein>
<dbReference type="PANTHER" id="PTHR21661:SF39">
    <property type="entry name" value="HYDROLASE, PUTATIVE (AFU_ORTHOLOGUE AFUA_3G08960)-RELATED"/>
    <property type="match status" value="1"/>
</dbReference>
<name>A0A6A6EIG1_9PEZI</name>
<dbReference type="PIRSF" id="PIRSF001112">
    <property type="entry name" value="Epoxide_hydrolase"/>
    <property type="match status" value="1"/>
</dbReference>
<dbReference type="PRINTS" id="PR00412">
    <property type="entry name" value="EPOXHYDRLASE"/>
</dbReference>
<reference evidence="6" key="1">
    <citation type="journal article" date="2020" name="Stud. Mycol.">
        <title>101 Dothideomycetes genomes: a test case for predicting lifestyles and emergence of pathogens.</title>
        <authorList>
            <person name="Haridas S."/>
            <person name="Albert R."/>
            <person name="Binder M."/>
            <person name="Bloem J."/>
            <person name="Labutti K."/>
            <person name="Salamov A."/>
            <person name="Andreopoulos B."/>
            <person name="Baker S."/>
            <person name="Barry K."/>
            <person name="Bills G."/>
            <person name="Bluhm B."/>
            <person name="Cannon C."/>
            <person name="Castanera R."/>
            <person name="Culley D."/>
            <person name="Daum C."/>
            <person name="Ezra D."/>
            <person name="Gonzalez J."/>
            <person name="Henrissat B."/>
            <person name="Kuo A."/>
            <person name="Liang C."/>
            <person name="Lipzen A."/>
            <person name="Lutzoni F."/>
            <person name="Magnuson J."/>
            <person name="Mondo S."/>
            <person name="Nolan M."/>
            <person name="Ohm R."/>
            <person name="Pangilinan J."/>
            <person name="Park H.-J."/>
            <person name="Ramirez L."/>
            <person name="Alfaro M."/>
            <person name="Sun H."/>
            <person name="Tritt A."/>
            <person name="Yoshinaga Y."/>
            <person name="Zwiers L.-H."/>
            <person name="Turgeon B."/>
            <person name="Goodwin S."/>
            <person name="Spatafora J."/>
            <person name="Crous P."/>
            <person name="Grigoriev I."/>
        </authorList>
    </citation>
    <scope>NUCLEOTIDE SEQUENCE</scope>
    <source>
        <strain evidence="6">CBS 207.26</strain>
    </source>
</reference>
<evidence type="ECO:0000313" key="6">
    <source>
        <dbReference type="EMBL" id="KAF2190478.1"/>
    </source>
</evidence>
<evidence type="ECO:0000256" key="4">
    <source>
        <dbReference type="SAM" id="MobiDB-lite"/>
    </source>
</evidence>
<evidence type="ECO:0000256" key="2">
    <source>
        <dbReference type="ARBA" id="ARBA00022801"/>
    </source>
</evidence>
<organism evidence="6 7">
    <name type="scientific">Zopfia rhizophila CBS 207.26</name>
    <dbReference type="NCBI Taxonomy" id="1314779"/>
    <lineage>
        <taxon>Eukaryota</taxon>
        <taxon>Fungi</taxon>
        <taxon>Dikarya</taxon>
        <taxon>Ascomycota</taxon>
        <taxon>Pezizomycotina</taxon>
        <taxon>Dothideomycetes</taxon>
        <taxon>Dothideomycetes incertae sedis</taxon>
        <taxon>Zopfiaceae</taxon>
        <taxon>Zopfia</taxon>
    </lineage>
</organism>
<dbReference type="InterPro" id="IPR016292">
    <property type="entry name" value="Epoxide_hydrolase"/>
</dbReference>
<dbReference type="Gene3D" id="3.40.50.1820">
    <property type="entry name" value="alpha/beta hydrolase"/>
    <property type="match status" value="1"/>
</dbReference>
<dbReference type="OrthoDB" id="7130006at2759"/>
<dbReference type="InterPro" id="IPR000639">
    <property type="entry name" value="Epox_hydrolase-like"/>
</dbReference>
<dbReference type="InterPro" id="IPR029058">
    <property type="entry name" value="AB_hydrolase_fold"/>
</dbReference>
<feature type="domain" description="Epoxide hydrolase N-terminal" evidence="5">
    <location>
        <begin position="23"/>
        <end position="135"/>
    </location>
</feature>
<feature type="active site" description="Proton donor" evidence="3">
    <location>
        <position position="324"/>
    </location>
</feature>
<evidence type="ECO:0000313" key="7">
    <source>
        <dbReference type="Proteomes" id="UP000800200"/>
    </source>
</evidence>
<sequence>MAASKPTSLPYGTVPSSARQQPSKFELHIEDQQLSNFKQLLRLSPVAKDSYENQQQDRRFGVTREWILNAKKYWENEFNWRVHEKKINSFPNFKTNITDDDGKVFIIHFAALFSEKADAVPIALFHGWPGSFLEFLDLMDLLRNRFSPQELPYHIIAPSLPGYTLSTQPPLDKDWKIADTARIMHKLLIQLGFESGYVVQGGDIGSFVSRTIAATYKECKAMHLNFMFMSKPDNVSENALSELEAKFIHRLHDFQATGNAYGREHGTRPATIGHALASSPVSLLAWIGEKFLEWTDQDLPLDTVLGDITLYWLCESFATSIYTYREDFTTKEKGYFHGQEKLHVNKPMGYSYFPYELAPIPKSWAETTGNLVFFKAHEEGGHFAALEKPKLLLADIEEFVSIAWPQRN</sequence>
<proteinExistence type="inferred from homology"/>
<dbReference type="PANTHER" id="PTHR21661">
    <property type="entry name" value="EPOXIDE HYDROLASE 1-RELATED"/>
    <property type="match status" value="1"/>
</dbReference>
<keyword evidence="2 6" id="KW-0378">Hydrolase</keyword>
<comment type="similarity">
    <text evidence="1">Belongs to the peptidase S33 family.</text>
</comment>
<dbReference type="InterPro" id="IPR010497">
    <property type="entry name" value="Epoxide_hydro_N"/>
</dbReference>
<evidence type="ECO:0000259" key="5">
    <source>
        <dbReference type="Pfam" id="PF06441"/>
    </source>
</evidence>